<dbReference type="EMBL" id="AP035881">
    <property type="protein sequence ID" value="BFP49846.1"/>
    <property type="molecule type" value="Genomic_DNA"/>
</dbReference>
<reference evidence="2" key="1">
    <citation type="submission" date="2024-07" db="EMBL/GenBank/DDBJ databases">
        <title>Complete genome sequences of cellulolytic bacteria, Kitasatospora sp. CMC57 and Streptomyces sp. CMC78, isolated from Japanese agricultural soil.</title>
        <authorList>
            <person name="Hashimoto T."/>
            <person name="Ito M."/>
            <person name="Iwamoto M."/>
            <person name="Fukahori D."/>
            <person name="Shoda T."/>
            <person name="Sakoda M."/>
            <person name="Morohoshi T."/>
            <person name="Mitsuboshi M."/>
            <person name="Nishizawa T."/>
        </authorList>
    </citation>
    <scope>NUCLEOTIDE SEQUENCE</scope>
    <source>
        <strain evidence="2">CMC57</strain>
    </source>
</reference>
<evidence type="ECO:0000259" key="1">
    <source>
        <dbReference type="PROSITE" id="PS50995"/>
    </source>
</evidence>
<dbReference type="GO" id="GO:0006950">
    <property type="term" value="P:response to stress"/>
    <property type="evidence" value="ECO:0007669"/>
    <property type="project" value="TreeGrafter"/>
</dbReference>
<protein>
    <submittedName>
        <fullName evidence="2">MarR family transcriptional regulator</fullName>
    </submittedName>
</protein>
<gene>
    <name evidence="2" type="ORF">KCMC57_62140</name>
</gene>
<proteinExistence type="predicted"/>
<dbReference type="SUPFAM" id="SSF46785">
    <property type="entry name" value="Winged helix' DNA-binding domain"/>
    <property type="match status" value="1"/>
</dbReference>
<organism evidence="2">
    <name type="scientific">Kitasatospora sp. CMC57</name>
    <dbReference type="NCBI Taxonomy" id="3231513"/>
    <lineage>
        <taxon>Bacteria</taxon>
        <taxon>Bacillati</taxon>
        <taxon>Actinomycetota</taxon>
        <taxon>Actinomycetes</taxon>
        <taxon>Kitasatosporales</taxon>
        <taxon>Streptomycetaceae</taxon>
        <taxon>Kitasatospora</taxon>
    </lineage>
</organism>
<accession>A0AB33K4W7</accession>
<dbReference type="PANTHER" id="PTHR33164:SF99">
    <property type="entry name" value="MARR FAMILY REGULATORY PROTEIN"/>
    <property type="match status" value="1"/>
</dbReference>
<feature type="domain" description="HTH marR-type" evidence="1">
    <location>
        <begin position="9"/>
        <end position="138"/>
    </location>
</feature>
<name>A0AB33K4W7_9ACTN</name>
<dbReference type="InterPro" id="IPR036390">
    <property type="entry name" value="WH_DNA-bd_sf"/>
</dbReference>
<dbReference type="GO" id="GO:0003700">
    <property type="term" value="F:DNA-binding transcription factor activity"/>
    <property type="evidence" value="ECO:0007669"/>
    <property type="project" value="InterPro"/>
</dbReference>
<dbReference type="PROSITE" id="PS50995">
    <property type="entry name" value="HTH_MARR_2"/>
    <property type="match status" value="1"/>
</dbReference>
<dbReference type="InterPro" id="IPR036388">
    <property type="entry name" value="WH-like_DNA-bd_sf"/>
</dbReference>
<evidence type="ECO:0000313" key="2">
    <source>
        <dbReference type="EMBL" id="BFP49846.1"/>
    </source>
</evidence>
<dbReference type="AlphaFoldDB" id="A0AB33K4W7"/>
<dbReference type="PANTHER" id="PTHR33164">
    <property type="entry name" value="TRANSCRIPTIONAL REGULATOR, MARR FAMILY"/>
    <property type="match status" value="1"/>
</dbReference>
<dbReference type="InterPro" id="IPR000835">
    <property type="entry name" value="HTH_MarR-typ"/>
</dbReference>
<dbReference type="Pfam" id="PF01047">
    <property type="entry name" value="MarR"/>
    <property type="match status" value="1"/>
</dbReference>
<dbReference type="Gene3D" id="1.10.10.10">
    <property type="entry name" value="Winged helix-like DNA-binding domain superfamily/Winged helix DNA-binding domain"/>
    <property type="match status" value="1"/>
</dbReference>
<dbReference type="InterPro" id="IPR039422">
    <property type="entry name" value="MarR/SlyA-like"/>
</dbReference>
<dbReference type="PRINTS" id="PR00598">
    <property type="entry name" value="HTHMARR"/>
</dbReference>
<dbReference type="SMART" id="SM00347">
    <property type="entry name" value="HTH_MARR"/>
    <property type="match status" value="1"/>
</dbReference>
<sequence length="139" mass="14713">MTTPPDSLTSEVAGLFAAISRRYARESEAAAAVHELTALQAKALLAAQSPVPTRRIADYLHAEPSNVTAIVDRLAARGLVERRPDPADRRVKLVAATPEGLAVAADLRTRTPFATAPLAPLGTAQAETLRDLLRLVAEA</sequence>